<dbReference type="OrthoDB" id="4894058at2"/>
<evidence type="ECO:0008006" key="3">
    <source>
        <dbReference type="Google" id="ProtNLM"/>
    </source>
</evidence>
<dbReference type="Proteomes" id="UP000199696">
    <property type="component" value="Unassembled WGS sequence"/>
</dbReference>
<sequence length="385" mass="38584">MRGRRVLAVLGLVVVLAAGCREGAPAGAAPEPIRPAWRPVTLPVPPGAPGRLVLGDAAACAGRWFVVGAVADAAGGTRPAAWTSDDGLSWRTVSVAAASYYGRQDVLFAATCHGGRLAALGARAGGAHGNPRVSAWIRPDGGPLVEASSSGDLSGGVPDGDVARLAGGGPGGWLVVGGGEHAPGSWSSADGRRFRRHPAAAGDADVAGAAVYDVLAGAGDWWAVGSVTGRGRLDPVGSVWRSGDGRDWRRVALPSPDGAAELQRVAWAGGGPVAVGRSGDGFRAWRWSGGEWSAGARFGAADSAGAPVVRGFAAVGVELWAVVARGGGCRLWWSPDRGGSWREVVPPVSGGARAALAVQHGRLLAIFGGDGSVGAWITSLPVGAA</sequence>
<dbReference type="PROSITE" id="PS51257">
    <property type="entry name" value="PROKAR_LIPOPROTEIN"/>
    <property type="match status" value="1"/>
</dbReference>
<keyword evidence="2" id="KW-1185">Reference proteome</keyword>
<gene>
    <name evidence="1" type="ORF">GA0070604_4522</name>
</gene>
<organism evidence="1 2">
    <name type="scientific">Micromonospora eburnea</name>
    <dbReference type="NCBI Taxonomy" id="227316"/>
    <lineage>
        <taxon>Bacteria</taxon>
        <taxon>Bacillati</taxon>
        <taxon>Actinomycetota</taxon>
        <taxon>Actinomycetes</taxon>
        <taxon>Micromonosporales</taxon>
        <taxon>Micromonosporaceae</taxon>
        <taxon>Micromonospora</taxon>
    </lineage>
</organism>
<evidence type="ECO:0000313" key="2">
    <source>
        <dbReference type="Proteomes" id="UP000199696"/>
    </source>
</evidence>
<evidence type="ECO:0000313" key="1">
    <source>
        <dbReference type="EMBL" id="SCL61479.1"/>
    </source>
</evidence>
<dbReference type="AlphaFoldDB" id="A0A1C6V540"/>
<reference evidence="2" key="1">
    <citation type="submission" date="2016-06" db="EMBL/GenBank/DDBJ databases">
        <authorList>
            <person name="Varghese N."/>
            <person name="Submissions Spin"/>
        </authorList>
    </citation>
    <scope>NUCLEOTIDE SEQUENCE [LARGE SCALE GENOMIC DNA]</scope>
    <source>
        <strain evidence="2">DSM 44814</strain>
    </source>
</reference>
<dbReference type="SUPFAM" id="SSF50939">
    <property type="entry name" value="Sialidases"/>
    <property type="match status" value="1"/>
</dbReference>
<dbReference type="EMBL" id="FMHY01000002">
    <property type="protein sequence ID" value="SCL61479.1"/>
    <property type="molecule type" value="Genomic_DNA"/>
</dbReference>
<proteinExistence type="predicted"/>
<protein>
    <recommendedName>
        <fullName evidence="3">BNR repeat-like domain-containing protein</fullName>
    </recommendedName>
</protein>
<dbReference type="InterPro" id="IPR036278">
    <property type="entry name" value="Sialidase_sf"/>
</dbReference>
<name>A0A1C6V540_9ACTN</name>
<dbReference type="RefSeq" id="WP_141721374.1">
    <property type="nucleotide sequence ID" value="NZ_FMHY01000002.1"/>
</dbReference>
<accession>A0A1C6V540</accession>
<dbReference type="STRING" id="227316.GA0070604_4522"/>